<gene>
    <name evidence="5 7" type="primary">rpsU</name>
    <name evidence="7" type="ORF">G3M78_02635</name>
</gene>
<dbReference type="AlphaFoldDB" id="A0A7T0C525"/>
<keyword evidence="3 5" id="KW-0687">Ribonucleoprotein</keyword>
<evidence type="ECO:0000256" key="5">
    <source>
        <dbReference type="HAMAP-Rule" id="MF_00358"/>
    </source>
</evidence>
<evidence type="ECO:0000256" key="1">
    <source>
        <dbReference type="ARBA" id="ARBA00006640"/>
    </source>
</evidence>
<dbReference type="KEGG" id="nva:G3M78_02635"/>
<dbReference type="Gene3D" id="1.20.5.1150">
    <property type="entry name" value="Ribosomal protein S8"/>
    <property type="match status" value="1"/>
</dbReference>
<dbReference type="GO" id="GO:0006412">
    <property type="term" value="P:translation"/>
    <property type="evidence" value="ECO:0007669"/>
    <property type="project" value="UniProtKB-UniRule"/>
</dbReference>
<keyword evidence="2 5" id="KW-0689">Ribosomal protein</keyword>
<evidence type="ECO:0000256" key="3">
    <source>
        <dbReference type="ARBA" id="ARBA00023274"/>
    </source>
</evidence>
<protein>
    <recommendedName>
        <fullName evidence="4 5">Small ribosomal subunit protein bS21</fullName>
    </recommendedName>
</protein>
<evidence type="ECO:0000256" key="2">
    <source>
        <dbReference type="ARBA" id="ARBA00022980"/>
    </source>
</evidence>
<accession>A0A7T0C525</accession>
<evidence type="ECO:0000256" key="4">
    <source>
        <dbReference type="ARBA" id="ARBA00035135"/>
    </source>
</evidence>
<organism evidence="7 8">
    <name type="scientific">Candidatus Nitrohelix vancouverensis</name>
    <dbReference type="NCBI Taxonomy" id="2705534"/>
    <lineage>
        <taxon>Bacteria</taxon>
        <taxon>Pseudomonadati</taxon>
        <taxon>Nitrospinota/Tectimicrobiota group</taxon>
        <taxon>Nitrospinota</taxon>
        <taxon>Nitrospinia</taxon>
        <taxon>Nitrospinales</taxon>
        <taxon>Nitrospinaceae</taxon>
        <taxon>Candidatus Nitrohelix</taxon>
    </lineage>
</organism>
<name>A0A7T0C525_9BACT</name>
<dbReference type="HAMAP" id="MF_00358">
    <property type="entry name" value="Ribosomal_bS21"/>
    <property type="match status" value="1"/>
</dbReference>
<reference evidence="8" key="1">
    <citation type="submission" date="2020-02" db="EMBL/GenBank/DDBJ databases">
        <title>Genomic and physiological characterization of two novel Nitrospinaceae genera.</title>
        <authorList>
            <person name="Mueller A.J."/>
            <person name="Jung M.-Y."/>
            <person name="Strachan C.R."/>
            <person name="Herbold C.W."/>
            <person name="Kirkegaard R.H."/>
            <person name="Daims H."/>
        </authorList>
    </citation>
    <scope>NUCLEOTIDE SEQUENCE [LARGE SCALE GENOMIC DNA]</scope>
</reference>
<dbReference type="Proteomes" id="UP000594464">
    <property type="component" value="Chromosome"/>
</dbReference>
<comment type="similarity">
    <text evidence="1 5">Belongs to the bacterial ribosomal protein bS21 family.</text>
</comment>
<dbReference type="NCBIfam" id="TIGR00030">
    <property type="entry name" value="S21p"/>
    <property type="match status" value="1"/>
</dbReference>
<dbReference type="GO" id="GO:1990904">
    <property type="term" value="C:ribonucleoprotein complex"/>
    <property type="evidence" value="ECO:0007669"/>
    <property type="project" value="UniProtKB-KW"/>
</dbReference>
<dbReference type="Pfam" id="PF01165">
    <property type="entry name" value="Ribosomal_S21"/>
    <property type="match status" value="1"/>
</dbReference>
<dbReference type="InterPro" id="IPR001911">
    <property type="entry name" value="Ribosomal_bS21"/>
</dbReference>
<proteinExistence type="inferred from homology"/>
<evidence type="ECO:0000256" key="6">
    <source>
        <dbReference type="SAM" id="MobiDB-lite"/>
    </source>
</evidence>
<evidence type="ECO:0000313" key="8">
    <source>
        <dbReference type="Proteomes" id="UP000594464"/>
    </source>
</evidence>
<sequence>MSQVIVVQNQVERALKVLKRQLNKEGLFKELKSRRFFMKPSVKKKLKMKEAKKKRKAAKRRSRNFWQQ</sequence>
<dbReference type="EMBL" id="CP048620">
    <property type="protein sequence ID" value="QPJ66744.1"/>
    <property type="molecule type" value="Genomic_DNA"/>
</dbReference>
<evidence type="ECO:0000313" key="7">
    <source>
        <dbReference type="EMBL" id="QPJ66744.1"/>
    </source>
</evidence>
<dbReference type="GO" id="GO:0003735">
    <property type="term" value="F:structural constituent of ribosome"/>
    <property type="evidence" value="ECO:0007669"/>
    <property type="project" value="InterPro"/>
</dbReference>
<dbReference type="InterPro" id="IPR038380">
    <property type="entry name" value="Ribosomal_bS21_sf"/>
</dbReference>
<feature type="region of interest" description="Disordered" evidence="6">
    <location>
        <begin position="44"/>
        <end position="68"/>
    </location>
</feature>
<dbReference type="GO" id="GO:0005840">
    <property type="term" value="C:ribosome"/>
    <property type="evidence" value="ECO:0007669"/>
    <property type="project" value="UniProtKB-KW"/>
</dbReference>